<reference evidence="2 3" key="1">
    <citation type="submission" date="2020-05" db="EMBL/GenBank/DDBJ databases">
        <title>Ceratocystis lukuohia genome.</title>
        <authorList>
            <person name="Harrington T.C."/>
            <person name="Kim K."/>
            <person name="Mayers C.G."/>
        </authorList>
    </citation>
    <scope>NUCLEOTIDE SEQUENCE [LARGE SCALE GENOMIC DNA]</scope>
    <source>
        <strain evidence="2 3">C4212</strain>
    </source>
</reference>
<evidence type="ECO:0000313" key="2">
    <source>
        <dbReference type="EMBL" id="KAL2890571.1"/>
    </source>
</evidence>
<feature type="compositionally biased region" description="Polar residues" evidence="1">
    <location>
        <begin position="90"/>
        <end position="103"/>
    </location>
</feature>
<dbReference type="EMBL" id="JABSNW010000002">
    <property type="protein sequence ID" value="KAL2890571.1"/>
    <property type="molecule type" value="Genomic_DNA"/>
</dbReference>
<dbReference type="Proteomes" id="UP001610728">
    <property type="component" value="Unassembled WGS sequence"/>
</dbReference>
<sequence length="305" mass="30728">MTPTPTQSSTPAQSTSAAPSAPSYASAAGSSKKAPSNNPAPASSASSTAHHQHAKSASISANGRLPITPALPTVQGLNGAFTSGEHSRKNSVTIGANGSSSSAAYPGNVKPASSNSHSQKSSIKFGNFDSPVMSHNTPSKQAGSGSASQQQQQQLPPSHSSPAPPSPIPIAGAIPISSGGRPPSVVQTGMTFGSLGNEDWISPQQPNGLPPGNYRGNSGHGNRGGMPFQPGSHSHGPNQNRPPMHATSSPQPGRSPHLSNSAMSTPNMPPASLAQPMPAQTPPHQYYSQPSMGGGMQPAQAETAT</sequence>
<gene>
    <name evidence="2" type="ORF">HOO65_021113</name>
</gene>
<comment type="caution">
    <text evidence="2">The sequence shown here is derived from an EMBL/GenBank/DDBJ whole genome shotgun (WGS) entry which is preliminary data.</text>
</comment>
<proteinExistence type="predicted"/>
<accession>A0ABR4MQN3</accession>
<dbReference type="RefSeq" id="XP_070861751.1">
    <property type="nucleotide sequence ID" value="XM_071006754.1"/>
</dbReference>
<organism evidence="2 3">
    <name type="scientific">Ceratocystis lukuohia</name>
    <dbReference type="NCBI Taxonomy" id="2019550"/>
    <lineage>
        <taxon>Eukaryota</taxon>
        <taxon>Fungi</taxon>
        <taxon>Dikarya</taxon>
        <taxon>Ascomycota</taxon>
        <taxon>Pezizomycotina</taxon>
        <taxon>Sordariomycetes</taxon>
        <taxon>Hypocreomycetidae</taxon>
        <taxon>Microascales</taxon>
        <taxon>Ceratocystidaceae</taxon>
        <taxon>Ceratocystis</taxon>
    </lineage>
</organism>
<keyword evidence="2" id="KW-0396">Initiation factor</keyword>
<name>A0ABR4MQN3_9PEZI</name>
<feature type="compositionally biased region" description="Low complexity" evidence="1">
    <location>
        <begin position="1"/>
        <end position="49"/>
    </location>
</feature>
<keyword evidence="2" id="KW-0648">Protein biosynthesis</keyword>
<dbReference type="GeneID" id="98116746"/>
<keyword evidence="3" id="KW-1185">Reference proteome</keyword>
<feature type="compositionally biased region" description="Low complexity" evidence="1">
    <location>
        <begin position="138"/>
        <end position="161"/>
    </location>
</feature>
<feature type="compositionally biased region" description="Low complexity" evidence="1">
    <location>
        <begin position="113"/>
        <end position="122"/>
    </location>
</feature>
<evidence type="ECO:0000256" key="1">
    <source>
        <dbReference type="SAM" id="MobiDB-lite"/>
    </source>
</evidence>
<evidence type="ECO:0000313" key="3">
    <source>
        <dbReference type="Proteomes" id="UP001610728"/>
    </source>
</evidence>
<feature type="compositionally biased region" description="Polar residues" evidence="1">
    <location>
        <begin position="231"/>
        <end position="266"/>
    </location>
</feature>
<feature type="compositionally biased region" description="Low complexity" evidence="1">
    <location>
        <begin position="169"/>
        <end position="180"/>
    </location>
</feature>
<feature type="region of interest" description="Disordered" evidence="1">
    <location>
        <begin position="1"/>
        <end position="305"/>
    </location>
</feature>
<dbReference type="GO" id="GO:0003743">
    <property type="term" value="F:translation initiation factor activity"/>
    <property type="evidence" value="ECO:0007669"/>
    <property type="project" value="UniProtKB-KW"/>
</dbReference>
<protein>
    <submittedName>
        <fullName evidence="2">Eukaryotic translation initiation factor 4 gamma</fullName>
    </submittedName>
</protein>
<feature type="compositionally biased region" description="Polar residues" evidence="1">
    <location>
        <begin position="282"/>
        <end position="291"/>
    </location>
</feature>